<evidence type="ECO:0000313" key="3">
    <source>
        <dbReference type="Proteomes" id="UP000663844"/>
    </source>
</evidence>
<organism evidence="2 3">
    <name type="scientific">Adineta steineri</name>
    <dbReference type="NCBI Taxonomy" id="433720"/>
    <lineage>
        <taxon>Eukaryota</taxon>
        <taxon>Metazoa</taxon>
        <taxon>Spiralia</taxon>
        <taxon>Gnathifera</taxon>
        <taxon>Rotifera</taxon>
        <taxon>Eurotatoria</taxon>
        <taxon>Bdelloidea</taxon>
        <taxon>Adinetida</taxon>
        <taxon>Adinetidae</taxon>
        <taxon>Adineta</taxon>
    </lineage>
</organism>
<evidence type="ECO:0000256" key="1">
    <source>
        <dbReference type="SAM" id="MobiDB-lite"/>
    </source>
</evidence>
<dbReference type="Proteomes" id="UP000663844">
    <property type="component" value="Unassembled WGS sequence"/>
</dbReference>
<dbReference type="EMBL" id="CAJOAZ010029258">
    <property type="protein sequence ID" value="CAF4423789.1"/>
    <property type="molecule type" value="Genomic_DNA"/>
</dbReference>
<dbReference type="AlphaFoldDB" id="A0A820QSK5"/>
<gene>
    <name evidence="2" type="ORF">OXD698_LOCUS52804</name>
</gene>
<protein>
    <submittedName>
        <fullName evidence="2">Uncharacterized protein</fullName>
    </submittedName>
</protein>
<feature type="non-terminal residue" evidence="2">
    <location>
        <position position="128"/>
    </location>
</feature>
<feature type="compositionally biased region" description="Polar residues" evidence="1">
    <location>
        <begin position="102"/>
        <end position="113"/>
    </location>
</feature>
<accession>A0A820QSK5</accession>
<proteinExistence type="predicted"/>
<name>A0A820QSK5_9BILA</name>
<reference evidence="2" key="1">
    <citation type="submission" date="2021-02" db="EMBL/GenBank/DDBJ databases">
        <authorList>
            <person name="Nowell W R."/>
        </authorList>
    </citation>
    <scope>NUCLEOTIDE SEQUENCE</scope>
</reference>
<evidence type="ECO:0000313" key="2">
    <source>
        <dbReference type="EMBL" id="CAF4423789.1"/>
    </source>
</evidence>
<feature type="region of interest" description="Disordered" evidence="1">
    <location>
        <begin position="102"/>
        <end position="128"/>
    </location>
</feature>
<feature type="compositionally biased region" description="Basic and acidic residues" evidence="1">
    <location>
        <begin position="115"/>
        <end position="128"/>
    </location>
</feature>
<comment type="caution">
    <text evidence="2">The sequence shown here is derived from an EMBL/GenBank/DDBJ whole genome shotgun (WGS) entry which is preliminary data.</text>
</comment>
<sequence>MHESTGRLTNSSSLLLSSNANRSLNIHPPKLTRTLQQENATKKLKIGHTNGVKPTVDGISTVRSSKVDTSLRCPLRQTLPIFKQPVTHYPIERDEVKAQVINPNHQTISNNGGKPSEKTKPRQLFWEK</sequence>